<dbReference type="AlphaFoldDB" id="G7YHJ2"/>
<accession>G7YHJ2</accession>
<feature type="non-terminal residue" evidence="1">
    <location>
        <position position="1"/>
    </location>
</feature>
<evidence type="ECO:0000313" key="1">
    <source>
        <dbReference type="EMBL" id="GAA52425.1"/>
    </source>
</evidence>
<organism evidence="1 2">
    <name type="scientific">Clonorchis sinensis</name>
    <name type="common">Chinese liver fluke</name>
    <dbReference type="NCBI Taxonomy" id="79923"/>
    <lineage>
        <taxon>Eukaryota</taxon>
        <taxon>Metazoa</taxon>
        <taxon>Spiralia</taxon>
        <taxon>Lophotrochozoa</taxon>
        <taxon>Platyhelminthes</taxon>
        <taxon>Trematoda</taxon>
        <taxon>Digenea</taxon>
        <taxon>Opisthorchiida</taxon>
        <taxon>Opisthorchiata</taxon>
        <taxon>Opisthorchiidae</taxon>
        <taxon>Clonorchis</taxon>
    </lineage>
</organism>
<reference evidence="1" key="1">
    <citation type="journal article" date="2011" name="Genome Biol.">
        <title>The draft genome of the carcinogenic human liver fluke Clonorchis sinensis.</title>
        <authorList>
            <person name="Wang X."/>
            <person name="Chen W."/>
            <person name="Huang Y."/>
            <person name="Sun J."/>
            <person name="Men J."/>
            <person name="Liu H."/>
            <person name="Luo F."/>
            <person name="Guo L."/>
            <person name="Lv X."/>
            <person name="Deng C."/>
            <person name="Zhou C."/>
            <person name="Fan Y."/>
            <person name="Li X."/>
            <person name="Huang L."/>
            <person name="Hu Y."/>
            <person name="Liang C."/>
            <person name="Hu X."/>
            <person name="Xu J."/>
            <person name="Yu X."/>
        </authorList>
    </citation>
    <scope>NUCLEOTIDE SEQUENCE [LARGE SCALE GENOMIC DNA]</scope>
    <source>
        <strain evidence="1">Henan</strain>
    </source>
</reference>
<protein>
    <submittedName>
        <fullName evidence="1">Uncharacterized protein</fullName>
    </submittedName>
</protein>
<dbReference type="Proteomes" id="UP000008909">
    <property type="component" value="Unassembled WGS sequence"/>
</dbReference>
<sequence length="253" mass="26494">SNIVAADGKPLSDPADIVESLNSYFASCYVPSTSTLSTHCSPPGYEVTIPANETSPNLCTLSVTLSDVTSSLVRLRDSNFPGTDGIPSLILKAGGPDVPTLILNLFNISLITGTVPRRVTVLRCTKVLSYTRHPSSSMGASPIAGGSEPGLSFGKTTEDHGCGLPVAGLDLSRLSLLRKRPVQFTHAGLSPVYTHMFLLLFGNFPWLCIGLTLSVSVSSSNPDPAVMEMPIACPIAATLTTFTGLSGNRSISV</sequence>
<keyword evidence="2" id="KW-1185">Reference proteome</keyword>
<gene>
    <name evidence="1" type="ORF">CLF_108062</name>
</gene>
<proteinExistence type="predicted"/>
<dbReference type="EMBL" id="DF143291">
    <property type="protein sequence ID" value="GAA52425.1"/>
    <property type="molecule type" value="Genomic_DNA"/>
</dbReference>
<reference key="2">
    <citation type="submission" date="2011-10" db="EMBL/GenBank/DDBJ databases">
        <title>The genome and transcriptome sequence of Clonorchis sinensis provide insights into the carcinogenic liver fluke.</title>
        <authorList>
            <person name="Wang X."/>
            <person name="Huang Y."/>
            <person name="Chen W."/>
            <person name="Liu H."/>
            <person name="Guo L."/>
            <person name="Chen Y."/>
            <person name="Luo F."/>
            <person name="Zhou W."/>
            <person name="Sun J."/>
            <person name="Mao Q."/>
            <person name="Liang P."/>
            <person name="Zhou C."/>
            <person name="Tian Y."/>
            <person name="Men J."/>
            <person name="Lv X."/>
            <person name="Huang L."/>
            <person name="Zhou J."/>
            <person name="Hu Y."/>
            <person name="Li R."/>
            <person name="Zhang F."/>
            <person name="Lei H."/>
            <person name="Li X."/>
            <person name="Hu X."/>
            <person name="Liang C."/>
            <person name="Xu J."/>
            <person name="Wu Z."/>
            <person name="Yu X."/>
        </authorList>
    </citation>
    <scope>NUCLEOTIDE SEQUENCE</scope>
    <source>
        <strain>Henan</strain>
    </source>
</reference>
<evidence type="ECO:0000313" key="2">
    <source>
        <dbReference type="Proteomes" id="UP000008909"/>
    </source>
</evidence>
<name>G7YHJ2_CLOSI</name>